<dbReference type="EMBL" id="CAJOBI010078359">
    <property type="protein sequence ID" value="CAF4487254.1"/>
    <property type="molecule type" value="Genomic_DNA"/>
</dbReference>
<sequence length="28" mass="2908">GAGNDLGQTTVSAELMLDEGARESFILL</sequence>
<evidence type="ECO:0000313" key="1">
    <source>
        <dbReference type="EMBL" id="CAF4487254.1"/>
    </source>
</evidence>
<organism evidence="1 2">
    <name type="scientific">Rotaria magnacalcarata</name>
    <dbReference type="NCBI Taxonomy" id="392030"/>
    <lineage>
        <taxon>Eukaryota</taxon>
        <taxon>Metazoa</taxon>
        <taxon>Spiralia</taxon>
        <taxon>Gnathifera</taxon>
        <taxon>Rotifera</taxon>
        <taxon>Eurotatoria</taxon>
        <taxon>Bdelloidea</taxon>
        <taxon>Philodinida</taxon>
        <taxon>Philodinidae</taxon>
        <taxon>Rotaria</taxon>
    </lineage>
</organism>
<accession>A0A8S2XA24</accession>
<name>A0A8S2XA24_9BILA</name>
<gene>
    <name evidence="1" type="ORF">SMN809_LOCUS34302</name>
</gene>
<dbReference type="AlphaFoldDB" id="A0A8S2XA24"/>
<reference evidence="1" key="1">
    <citation type="submission" date="2021-02" db="EMBL/GenBank/DDBJ databases">
        <authorList>
            <person name="Nowell W R."/>
        </authorList>
    </citation>
    <scope>NUCLEOTIDE SEQUENCE</scope>
</reference>
<feature type="non-terminal residue" evidence="1">
    <location>
        <position position="1"/>
    </location>
</feature>
<comment type="caution">
    <text evidence="1">The sequence shown here is derived from an EMBL/GenBank/DDBJ whole genome shotgun (WGS) entry which is preliminary data.</text>
</comment>
<dbReference type="Proteomes" id="UP000676336">
    <property type="component" value="Unassembled WGS sequence"/>
</dbReference>
<protein>
    <submittedName>
        <fullName evidence="1">Uncharacterized protein</fullName>
    </submittedName>
</protein>
<evidence type="ECO:0000313" key="2">
    <source>
        <dbReference type="Proteomes" id="UP000676336"/>
    </source>
</evidence>
<proteinExistence type="predicted"/>